<dbReference type="Proteomes" id="UP001151081">
    <property type="component" value="Unassembled WGS sequence"/>
</dbReference>
<organism evidence="4 5">
    <name type="scientific">Polyangium jinanense</name>
    <dbReference type="NCBI Taxonomy" id="2829994"/>
    <lineage>
        <taxon>Bacteria</taxon>
        <taxon>Pseudomonadati</taxon>
        <taxon>Myxococcota</taxon>
        <taxon>Polyangia</taxon>
        <taxon>Polyangiales</taxon>
        <taxon>Polyangiaceae</taxon>
        <taxon>Polyangium</taxon>
    </lineage>
</organism>
<proteinExistence type="predicted"/>
<sequence>MKTLVCRCEDVTLHELEAAFERGYRDIESVKRYTGFGTGWCQGKWCLALCARLVHERGGDVDKPITPRPPYHPVSLSVLAGLDDLDLPGGGPHHDEGEGAAPKAESPSHAGTLLTSSPPNRST</sequence>
<evidence type="ECO:0000256" key="2">
    <source>
        <dbReference type="SAM" id="MobiDB-lite"/>
    </source>
</evidence>
<comment type="caution">
    <text evidence="4">The sequence shown here is derived from an EMBL/GenBank/DDBJ whole genome shotgun (WGS) entry which is preliminary data.</text>
</comment>
<dbReference type="RefSeq" id="WP_272419606.1">
    <property type="nucleotide sequence ID" value="NZ_JAGTJJ010000003.1"/>
</dbReference>
<dbReference type="InterPro" id="IPR041854">
    <property type="entry name" value="BFD-like_2Fe2S-bd_dom_sf"/>
</dbReference>
<keyword evidence="1" id="KW-0560">Oxidoreductase</keyword>
<evidence type="ECO:0000313" key="4">
    <source>
        <dbReference type="EMBL" id="MDC3980958.1"/>
    </source>
</evidence>
<keyword evidence="5" id="KW-1185">Reference proteome</keyword>
<dbReference type="CDD" id="cd19946">
    <property type="entry name" value="GlpA-like_Fer2_BFD-like"/>
    <property type="match status" value="1"/>
</dbReference>
<dbReference type="GO" id="GO:0016491">
    <property type="term" value="F:oxidoreductase activity"/>
    <property type="evidence" value="ECO:0007669"/>
    <property type="project" value="UniProtKB-KW"/>
</dbReference>
<dbReference type="Gene3D" id="1.10.10.1100">
    <property type="entry name" value="BFD-like [2Fe-2S]-binding domain"/>
    <property type="match status" value="1"/>
</dbReference>
<accession>A0A9X3X2E5</accession>
<feature type="compositionally biased region" description="Polar residues" evidence="2">
    <location>
        <begin position="113"/>
        <end position="123"/>
    </location>
</feature>
<evidence type="ECO:0000313" key="5">
    <source>
        <dbReference type="Proteomes" id="UP001151081"/>
    </source>
</evidence>
<dbReference type="AlphaFoldDB" id="A0A9X3X2E5"/>
<reference evidence="4 5" key="1">
    <citation type="submission" date="2021-04" db="EMBL/GenBank/DDBJ databases">
        <title>Genome analysis of Polyangium sp.</title>
        <authorList>
            <person name="Li Y."/>
            <person name="Wang J."/>
        </authorList>
    </citation>
    <scope>NUCLEOTIDE SEQUENCE [LARGE SCALE GENOMIC DNA]</scope>
    <source>
        <strain evidence="4 5">SDU14</strain>
    </source>
</reference>
<dbReference type="PANTHER" id="PTHR42949">
    <property type="entry name" value="ANAEROBIC GLYCEROL-3-PHOSPHATE DEHYDROGENASE SUBUNIT B"/>
    <property type="match status" value="1"/>
</dbReference>
<feature type="domain" description="SoxA A3" evidence="3">
    <location>
        <begin position="2"/>
        <end position="81"/>
    </location>
</feature>
<dbReference type="InterPro" id="IPR041117">
    <property type="entry name" value="SoxA_A3"/>
</dbReference>
<dbReference type="EMBL" id="JAGTJJ010000003">
    <property type="protein sequence ID" value="MDC3980958.1"/>
    <property type="molecule type" value="Genomic_DNA"/>
</dbReference>
<feature type="region of interest" description="Disordered" evidence="2">
    <location>
        <begin position="82"/>
        <end position="123"/>
    </location>
</feature>
<dbReference type="Pfam" id="PF17806">
    <property type="entry name" value="SO_alpha_A3"/>
    <property type="match status" value="1"/>
</dbReference>
<dbReference type="InterPro" id="IPR051691">
    <property type="entry name" value="Metab_Enz_Cyan_OpOx_G3PDH"/>
</dbReference>
<gene>
    <name evidence="4" type="ORF">KEG57_10650</name>
</gene>
<name>A0A9X3X2E5_9BACT</name>
<protein>
    <submittedName>
        <fullName evidence="4">(2Fe-2S)-binding protein</fullName>
    </submittedName>
</protein>
<dbReference type="PANTHER" id="PTHR42949:SF3">
    <property type="entry name" value="ANAEROBIC GLYCEROL-3-PHOSPHATE DEHYDROGENASE SUBUNIT B"/>
    <property type="match status" value="1"/>
</dbReference>
<evidence type="ECO:0000259" key="3">
    <source>
        <dbReference type="Pfam" id="PF17806"/>
    </source>
</evidence>
<evidence type="ECO:0000256" key="1">
    <source>
        <dbReference type="ARBA" id="ARBA00023002"/>
    </source>
</evidence>